<dbReference type="GO" id="GO:0005743">
    <property type="term" value="C:mitochondrial inner membrane"/>
    <property type="evidence" value="ECO:0007669"/>
    <property type="project" value="TreeGrafter"/>
</dbReference>
<keyword evidence="4 10" id="KW-0812">Transmembrane</keyword>
<accession>A0A0B8MY26</accession>
<evidence type="ECO:0000256" key="4">
    <source>
        <dbReference type="ARBA" id="ARBA00022692"/>
    </source>
</evidence>
<dbReference type="GO" id="GO:0005524">
    <property type="term" value="F:ATP binding"/>
    <property type="evidence" value="ECO:0007669"/>
    <property type="project" value="UniProtKB-KW"/>
</dbReference>
<evidence type="ECO:0000259" key="11">
    <source>
        <dbReference type="PROSITE" id="PS50893"/>
    </source>
</evidence>
<feature type="transmembrane region" description="Helical" evidence="10">
    <location>
        <begin position="200"/>
        <end position="220"/>
    </location>
</feature>
<organism evidence="13 14">
    <name type="scientific">Talaromyces pinophilus</name>
    <name type="common">Penicillium pinophilum</name>
    <dbReference type="NCBI Taxonomy" id="128442"/>
    <lineage>
        <taxon>Eukaryota</taxon>
        <taxon>Fungi</taxon>
        <taxon>Dikarya</taxon>
        <taxon>Ascomycota</taxon>
        <taxon>Pezizomycotina</taxon>
        <taxon>Eurotiomycetes</taxon>
        <taxon>Eurotiomycetidae</taxon>
        <taxon>Eurotiales</taxon>
        <taxon>Trichocomaceae</taxon>
        <taxon>Talaromyces</taxon>
        <taxon>Talaromyces sect. Talaromyces</taxon>
    </lineage>
</organism>
<feature type="transmembrane region" description="Helical" evidence="10">
    <location>
        <begin position="960"/>
        <end position="981"/>
    </location>
</feature>
<comment type="subcellular location">
    <subcellularLocation>
        <location evidence="1">Membrane</location>
        <topology evidence="1">Multi-pass membrane protein</topology>
    </subcellularLocation>
</comment>
<keyword evidence="8 10" id="KW-1133">Transmembrane helix</keyword>
<dbReference type="InterPro" id="IPR039421">
    <property type="entry name" value="Type_1_exporter"/>
</dbReference>
<feature type="transmembrane region" description="Helical" evidence="10">
    <location>
        <begin position="100"/>
        <end position="122"/>
    </location>
</feature>
<feature type="transmembrane region" description="Helical" evidence="10">
    <location>
        <begin position="173"/>
        <end position="194"/>
    </location>
</feature>
<evidence type="ECO:0000256" key="9">
    <source>
        <dbReference type="ARBA" id="ARBA00023136"/>
    </source>
</evidence>
<dbReference type="InterPro" id="IPR017871">
    <property type="entry name" value="ABC_transporter-like_CS"/>
</dbReference>
<keyword evidence="5" id="KW-0677">Repeat</keyword>
<dbReference type="AlphaFoldDB" id="A0A0B8MY26"/>
<dbReference type="Pfam" id="PF00664">
    <property type="entry name" value="ABC_membrane"/>
    <property type="match status" value="2"/>
</dbReference>
<dbReference type="Gene3D" id="1.20.1560.10">
    <property type="entry name" value="ABC transporter type 1, transmembrane domain"/>
    <property type="match status" value="1"/>
</dbReference>
<evidence type="ECO:0000259" key="12">
    <source>
        <dbReference type="PROSITE" id="PS50929"/>
    </source>
</evidence>
<keyword evidence="6" id="KW-0547">Nucleotide-binding</keyword>
<feature type="domain" description="ABC transmembrane type-1" evidence="12">
    <location>
        <begin position="700"/>
        <end position="989"/>
    </location>
</feature>
<dbReference type="CDD" id="cd18578">
    <property type="entry name" value="ABC_6TM_Pgp_ABCB1_D2_like"/>
    <property type="match status" value="1"/>
</dbReference>
<feature type="transmembrane region" description="Helical" evidence="10">
    <location>
        <begin position="814"/>
        <end position="840"/>
    </location>
</feature>
<keyword evidence="9 10" id="KW-0472">Membrane</keyword>
<dbReference type="PANTHER" id="PTHR43394">
    <property type="entry name" value="ATP-DEPENDENT PERMEASE MDL1, MITOCHONDRIAL"/>
    <property type="match status" value="1"/>
</dbReference>
<feature type="transmembrane region" description="Helical" evidence="10">
    <location>
        <begin position="929"/>
        <end position="948"/>
    </location>
</feature>
<comment type="similarity">
    <text evidence="2">Belongs to the ABC transporter superfamily. ABCB family. Multidrug resistance exporter (TC 3.A.1.201) subfamily.</text>
</comment>
<evidence type="ECO:0000256" key="3">
    <source>
        <dbReference type="ARBA" id="ARBA00022448"/>
    </source>
</evidence>
<dbReference type="GO" id="GO:0016887">
    <property type="term" value="F:ATP hydrolysis activity"/>
    <property type="evidence" value="ECO:0007669"/>
    <property type="project" value="InterPro"/>
</dbReference>
<dbReference type="Proteomes" id="UP000053095">
    <property type="component" value="Unassembled WGS sequence"/>
</dbReference>
<evidence type="ECO:0000256" key="2">
    <source>
        <dbReference type="ARBA" id="ARBA00007577"/>
    </source>
</evidence>
<dbReference type="Gene3D" id="3.40.50.300">
    <property type="entry name" value="P-loop containing nucleotide triphosphate hydrolases"/>
    <property type="match status" value="2"/>
</dbReference>
<keyword evidence="14" id="KW-1185">Reference proteome</keyword>
<protein>
    <submittedName>
        <fullName evidence="13">Leptomycin efflux transporter</fullName>
    </submittedName>
</protein>
<feature type="domain" description="ABC transporter" evidence="11">
    <location>
        <begin position="1026"/>
        <end position="1263"/>
    </location>
</feature>
<dbReference type="Pfam" id="PF00005">
    <property type="entry name" value="ABC_tran"/>
    <property type="match status" value="2"/>
</dbReference>
<evidence type="ECO:0000256" key="5">
    <source>
        <dbReference type="ARBA" id="ARBA00022737"/>
    </source>
</evidence>
<feature type="transmembrane region" description="Helical" evidence="10">
    <location>
        <begin position="696"/>
        <end position="724"/>
    </location>
</feature>
<dbReference type="InterPro" id="IPR011527">
    <property type="entry name" value="ABC1_TM_dom"/>
</dbReference>
<feature type="transmembrane region" description="Helical" evidence="10">
    <location>
        <begin position="744"/>
        <end position="769"/>
    </location>
</feature>
<dbReference type="PROSITE" id="PS50893">
    <property type="entry name" value="ABC_TRANSPORTER_2"/>
    <property type="match status" value="2"/>
</dbReference>
<dbReference type="InterPro" id="IPR003593">
    <property type="entry name" value="AAA+_ATPase"/>
</dbReference>
<keyword evidence="7" id="KW-0067">ATP-binding</keyword>
<feature type="transmembrane region" description="Helical" evidence="10">
    <location>
        <begin position="37"/>
        <end position="62"/>
    </location>
</feature>
<feature type="domain" description="ABC transporter" evidence="11">
    <location>
        <begin position="375"/>
        <end position="619"/>
    </location>
</feature>
<dbReference type="CDD" id="cd18577">
    <property type="entry name" value="ABC_6TM_Pgp_ABCB1_D1_like"/>
    <property type="match status" value="1"/>
</dbReference>
<name>A0A0B8MY26_TALPI</name>
<dbReference type="CDD" id="cd03249">
    <property type="entry name" value="ABC_MTABC3_MDL1_MDL2"/>
    <property type="match status" value="2"/>
</dbReference>
<dbReference type="SUPFAM" id="SSF90123">
    <property type="entry name" value="ABC transporter transmembrane region"/>
    <property type="match status" value="2"/>
</dbReference>
<proteinExistence type="inferred from homology"/>
<evidence type="ECO:0000256" key="1">
    <source>
        <dbReference type="ARBA" id="ARBA00004141"/>
    </source>
</evidence>
<dbReference type="PROSITE" id="PS50929">
    <property type="entry name" value="ABC_TM1F"/>
    <property type="match status" value="2"/>
</dbReference>
<evidence type="ECO:0000313" key="14">
    <source>
        <dbReference type="Proteomes" id="UP000053095"/>
    </source>
</evidence>
<evidence type="ECO:0000313" key="13">
    <source>
        <dbReference type="EMBL" id="GAM40302.1"/>
    </source>
</evidence>
<dbReference type="PROSITE" id="PS00211">
    <property type="entry name" value="ABC_TRANSPORTER_1"/>
    <property type="match status" value="2"/>
</dbReference>
<gene>
    <name evidence="13" type="ORF">TCE0_038r12553</name>
</gene>
<dbReference type="FunFam" id="3.40.50.300:FF:000251">
    <property type="entry name" value="ABC transporter B family member 19"/>
    <property type="match status" value="1"/>
</dbReference>
<keyword evidence="3" id="KW-0813">Transport</keyword>
<dbReference type="SUPFAM" id="SSF52540">
    <property type="entry name" value="P-loop containing nucleoside triphosphate hydrolases"/>
    <property type="match status" value="2"/>
</dbReference>
<feature type="transmembrane region" description="Helical" evidence="10">
    <location>
        <begin position="278"/>
        <end position="299"/>
    </location>
</feature>
<dbReference type="InterPro" id="IPR036640">
    <property type="entry name" value="ABC1_TM_sf"/>
</dbReference>
<dbReference type="GO" id="GO:0090374">
    <property type="term" value="P:oligopeptide export from mitochondrion"/>
    <property type="evidence" value="ECO:0007669"/>
    <property type="project" value="TreeGrafter"/>
</dbReference>
<evidence type="ECO:0000256" key="10">
    <source>
        <dbReference type="SAM" id="Phobius"/>
    </source>
</evidence>
<evidence type="ECO:0000256" key="7">
    <source>
        <dbReference type="ARBA" id="ARBA00022840"/>
    </source>
</evidence>
<dbReference type="EMBL" id="DF933834">
    <property type="protein sequence ID" value="GAM40302.1"/>
    <property type="molecule type" value="Genomic_DNA"/>
</dbReference>
<reference evidence="14" key="1">
    <citation type="journal article" date="2015" name="Genome Announc.">
        <title>Draft genome sequence of Talaromyces cellulolyticus strain Y-94, a source of lignocellulosic biomass-degrading enzymes.</title>
        <authorList>
            <person name="Fujii T."/>
            <person name="Koike H."/>
            <person name="Sawayama S."/>
            <person name="Yano S."/>
            <person name="Inoue H."/>
        </authorList>
    </citation>
    <scope>NUCLEOTIDE SEQUENCE [LARGE SCALE GENOMIC DNA]</scope>
    <source>
        <strain evidence="14">Y-94</strain>
    </source>
</reference>
<evidence type="ECO:0000256" key="6">
    <source>
        <dbReference type="ARBA" id="ARBA00022741"/>
    </source>
</evidence>
<evidence type="ECO:0000256" key="8">
    <source>
        <dbReference type="ARBA" id="ARBA00022989"/>
    </source>
</evidence>
<dbReference type="InterPro" id="IPR027417">
    <property type="entry name" value="P-loop_NTPase"/>
</dbReference>
<dbReference type="PANTHER" id="PTHR43394:SF11">
    <property type="entry name" value="ATP-BINDING CASSETTE TRANSPORTER"/>
    <property type="match status" value="1"/>
</dbReference>
<feature type="domain" description="ABC transmembrane type-1" evidence="12">
    <location>
        <begin position="51"/>
        <end position="340"/>
    </location>
</feature>
<dbReference type="SMART" id="SM00382">
    <property type="entry name" value="AAA"/>
    <property type="match status" value="2"/>
</dbReference>
<sequence>MADLKVQSREADEKQASILDRQLNGVSGTGQLKQTSLLAYATTVDLIFIGLSCLSAIIAGALNPLLTVIYGQFAGTFDDFANGSVTSKEATSKTAEFTLFFVYLAIGQFVFTYLTTIGFYYTGEHITRRLRKAYFESIIRQNIAFFDTTGAGSITSRLTTDMNMIQEGLTGKLSLCLSSAATFGSAFVIAFVVYWKLGLILSSTIVAMTISSTIGGAYAVKYTKLSLSSSTKGATIAEEAISSIRHVTASGIQKQLSDRYVPSILSARKEGMKARSSVAVVVAVLNSVPYLSYALSFWMGSRFLVNGSMNVSEIVTMTLAIVIGAWSVGRVAPNAQAFISCIASASGILKAISRTSPLDPFGVGGVDVDTINGDVTFANVGLVYPSRPDATVLKDLSFTIPLHQTTAVVGASGSGKSSIVELLMRFYEPTRGQILFAGHDIQSINLRSLRRQISLVGQEPMLFNTSIFENIRYGLESTADDLSPEETESRVIQAAKSANAHGFISGLPLGYKTPVGEKGLQLSGGQRQRIAIARGLIKNPKLLLLDEATSALDVHSERAVQSALEKAAQGRTTVIIAHRLSTIRHADNIIVLASGNIAEQGSHEELMSKKAYYFRLVEDQRLLNTNEEEKYVGARSHEDDLVEDTNDTLEVSGVVEVKSENTVTPDVTLRAASPAPGALSFLATQKFLATINSPSLALLAFGLVLSVISGLGTPGQSIIFAKLIDVLSLPASAYSTLRHRVDFWALMYLVLGVVILVIWICQGVVLAYCEESAIFRAKRHTFRSILRQEVLFFDQRNHSTGQLMSFLSSSTTDLGGVGGLVLGTILSFCGTIGGGLILSLIIGWKLALVCTSTIPLVAGCGYLRLMMLSLFDQKVKESHNVSINYASEATTAIRTVASLCLEDQILVNYNRMLSEQAAKSLISILQTSALYAASQSITFLCAGLAFWYGGTLVIDHQYSIFQFFVCFASLISGSQTAGIIFSHAPGFSKAMTAAGELKALFDIKPKIDTWEASGHPVPRGKSESRIKFENVTFRYPERPDRVVLKNFNLSIRAGQYVALVGPSGCGKTTIVGLLERFFDPTEGQITLDGQDITQLNVNDYRRMLSLVGQETTLYSGTIKENLVLGAPEDISEDTIISACKKANIYNFIVSLPDGFSTEVGARGTMLSGGQRQRIAIARALLRNTNILLLDEATSSLDSESEKLVQEALDVAVQRRTTIAVAHRLSTIRNADLICVLDHGVLVESGTHSQLIAKRGVYFQMVQTQNLEKTKTR</sequence>
<dbReference type="GO" id="GO:0015421">
    <property type="term" value="F:ABC-type oligopeptide transporter activity"/>
    <property type="evidence" value="ECO:0007669"/>
    <property type="project" value="TreeGrafter"/>
</dbReference>
<dbReference type="InterPro" id="IPR003439">
    <property type="entry name" value="ABC_transporter-like_ATP-bd"/>
</dbReference>
<dbReference type="FunFam" id="3.40.50.300:FF:000913">
    <property type="entry name" value="ABC multidrug transporter SitT"/>
    <property type="match status" value="1"/>
</dbReference>
<feature type="transmembrane region" description="Helical" evidence="10">
    <location>
        <begin position="846"/>
        <end position="865"/>
    </location>
</feature>